<keyword evidence="4 13" id="KW-0812">Transmembrane</keyword>
<keyword evidence="9 13" id="KW-0472">Membrane</keyword>
<organism evidence="16 17">
    <name type="scientific">Stachybotrys elegans</name>
    <dbReference type="NCBI Taxonomy" id="80388"/>
    <lineage>
        <taxon>Eukaryota</taxon>
        <taxon>Fungi</taxon>
        <taxon>Dikarya</taxon>
        <taxon>Ascomycota</taxon>
        <taxon>Pezizomycotina</taxon>
        <taxon>Sordariomycetes</taxon>
        <taxon>Hypocreomycetidae</taxon>
        <taxon>Hypocreales</taxon>
        <taxon>Stachybotryaceae</taxon>
        <taxon>Stachybotrys</taxon>
    </lineage>
</organism>
<evidence type="ECO:0000256" key="4">
    <source>
        <dbReference type="ARBA" id="ARBA00022692"/>
    </source>
</evidence>
<keyword evidence="11" id="KW-0753">Steroid metabolism</keyword>
<keyword evidence="8" id="KW-0443">Lipid metabolism</keyword>
<accession>A0A8K0WPJ7</accession>
<protein>
    <submittedName>
        <fullName evidence="16">Emopamil-binding protein</fullName>
    </submittedName>
</protein>
<gene>
    <name evidence="16" type="ORF">B0I35DRAFT_480072</name>
</gene>
<evidence type="ECO:0000256" key="3">
    <source>
        <dbReference type="ARBA" id="ARBA00022516"/>
    </source>
</evidence>
<feature type="transmembrane region" description="Helical" evidence="14">
    <location>
        <begin position="147"/>
        <end position="164"/>
    </location>
</feature>
<reference evidence="16" key="1">
    <citation type="journal article" date="2021" name="Nat. Commun.">
        <title>Genetic determinants of endophytism in the Arabidopsis root mycobiome.</title>
        <authorList>
            <person name="Mesny F."/>
            <person name="Miyauchi S."/>
            <person name="Thiergart T."/>
            <person name="Pickel B."/>
            <person name="Atanasova L."/>
            <person name="Karlsson M."/>
            <person name="Huettel B."/>
            <person name="Barry K.W."/>
            <person name="Haridas S."/>
            <person name="Chen C."/>
            <person name="Bauer D."/>
            <person name="Andreopoulos W."/>
            <person name="Pangilinan J."/>
            <person name="LaButti K."/>
            <person name="Riley R."/>
            <person name="Lipzen A."/>
            <person name="Clum A."/>
            <person name="Drula E."/>
            <person name="Henrissat B."/>
            <person name="Kohler A."/>
            <person name="Grigoriev I.V."/>
            <person name="Martin F.M."/>
            <person name="Hacquard S."/>
        </authorList>
    </citation>
    <scope>NUCLEOTIDE SEQUENCE</scope>
    <source>
        <strain evidence="16">MPI-CAGE-CH-0235</strain>
    </source>
</reference>
<keyword evidence="6 13" id="KW-1133">Transmembrane helix</keyword>
<proteinExistence type="inferred from homology"/>
<evidence type="ECO:0000256" key="12">
    <source>
        <dbReference type="ARBA" id="ARBA00023235"/>
    </source>
</evidence>
<evidence type="ECO:0000256" key="5">
    <source>
        <dbReference type="ARBA" id="ARBA00022955"/>
    </source>
</evidence>
<sequence>MEDAGAHPYYPSTAVLPGFVANDMPVAEMLPAFGAIVGAVVGGVYLLAARSRLRLGPADRFAAAWFALCGFLHVAFEGYYIYNRAEIIGQSALFAQLWKEYCLSDSRYLTSDVFTVTIETITVFAWGPLSWLTVFAILSDAPSIRHVLQIVVCTAHLYGVILYYGTNWTEMQFHGVAYSRPEFLYFWVYYIGFNLPWAVVPFGLLYDSYRRINRAFTALQEKEAASKGK</sequence>
<dbReference type="GO" id="GO:0000247">
    <property type="term" value="F:C-8 sterol isomerase activity"/>
    <property type="evidence" value="ECO:0007669"/>
    <property type="project" value="TreeGrafter"/>
</dbReference>
<feature type="transmembrane region" description="Helical" evidence="14">
    <location>
        <begin position="61"/>
        <end position="82"/>
    </location>
</feature>
<evidence type="ECO:0000256" key="13">
    <source>
        <dbReference type="PROSITE-ProRule" id="PRU01087"/>
    </source>
</evidence>
<keyword evidence="12" id="KW-0413">Isomerase</keyword>
<evidence type="ECO:0000256" key="11">
    <source>
        <dbReference type="ARBA" id="ARBA00023221"/>
    </source>
</evidence>
<dbReference type="Pfam" id="PF05241">
    <property type="entry name" value="EBP"/>
    <property type="match status" value="1"/>
</dbReference>
<dbReference type="GO" id="GO:0016126">
    <property type="term" value="P:sterol biosynthetic process"/>
    <property type="evidence" value="ECO:0007669"/>
    <property type="project" value="UniProtKB-KW"/>
</dbReference>
<evidence type="ECO:0000313" key="17">
    <source>
        <dbReference type="Proteomes" id="UP000813444"/>
    </source>
</evidence>
<dbReference type="GO" id="GO:0005783">
    <property type="term" value="C:endoplasmic reticulum"/>
    <property type="evidence" value="ECO:0007669"/>
    <property type="project" value="TreeGrafter"/>
</dbReference>
<evidence type="ECO:0000256" key="7">
    <source>
        <dbReference type="ARBA" id="ARBA00023011"/>
    </source>
</evidence>
<name>A0A8K0WPJ7_9HYPO</name>
<evidence type="ECO:0000256" key="2">
    <source>
        <dbReference type="ARBA" id="ARBA00008337"/>
    </source>
</evidence>
<keyword evidence="10" id="KW-1207">Sterol metabolism</keyword>
<feature type="transmembrane region" description="Helical" evidence="14">
    <location>
        <begin position="113"/>
        <end position="138"/>
    </location>
</feature>
<evidence type="ECO:0000256" key="9">
    <source>
        <dbReference type="ARBA" id="ARBA00023136"/>
    </source>
</evidence>
<feature type="transmembrane region" description="Helical" evidence="14">
    <location>
        <begin position="184"/>
        <end position="206"/>
    </location>
</feature>
<keyword evidence="17" id="KW-1185">Reference proteome</keyword>
<dbReference type="InterPro" id="IPR033118">
    <property type="entry name" value="EXPERA"/>
</dbReference>
<evidence type="ECO:0000256" key="8">
    <source>
        <dbReference type="ARBA" id="ARBA00023098"/>
    </source>
</evidence>
<dbReference type="EMBL" id="JAGPNK010000009">
    <property type="protein sequence ID" value="KAH7313383.1"/>
    <property type="molecule type" value="Genomic_DNA"/>
</dbReference>
<dbReference type="PANTHER" id="PTHR14207">
    <property type="entry name" value="STEROL ISOMERASE"/>
    <property type="match status" value="1"/>
</dbReference>
<comment type="caution">
    <text evidence="16">The sequence shown here is derived from an EMBL/GenBank/DDBJ whole genome shotgun (WGS) entry which is preliminary data.</text>
</comment>
<keyword evidence="5" id="KW-0752">Steroid biosynthesis</keyword>
<feature type="transmembrane region" description="Helical" evidence="14">
    <location>
        <begin position="29"/>
        <end position="49"/>
    </location>
</feature>
<evidence type="ECO:0000313" key="16">
    <source>
        <dbReference type="EMBL" id="KAH7313383.1"/>
    </source>
</evidence>
<comment type="subcellular location">
    <subcellularLocation>
        <location evidence="1">Membrane</location>
        <topology evidence="1">Multi-pass membrane protein</topology>
    </subcellularLocation>
</comment>
<evidence type="ECO:0000256" key="14">
    <source>
        <dbReference type="SAM" id="Phobius"/>
    </source>
</evidence>
<dbReference type="PROSITE" id="PS51751">
    <property type="entry name" value="EXPERA"/>
    <property type="match status" value="1"/>
</dbReference>
<keyword evidence="7" id="KW-0756">Sterol biosynthesis</keyword>
<dbReference type="AlphaFoldDB" id="A0A8K0WPJ7"/>
<dbReference type="InterPro" id="IPR007905">
    <property type="entry name" value="EBP"/>
</dbReference>
<evidence type="ECO:0000256" key="1">
    <source>
        <dbReference type="ARBA" id="ARBA00004141"/>
    </source>
</evidence>
<evidence type="ECO:0000256" key="6">
    <source>
        <dbReference type="ARBA" id="ARBA00022989"/>
    </source>
</evidence>
<dbReference type="GO" id="GO:0004769">
    <property type="term" value="F:steroid Delta-isomerase activity"/>
    <property type="evidence" value="ECO:0007669"/>
    <property type="project" value="TreeGrafter"/>
</dbReference>
<dbReference type="PANTHER" id="PTHR14207:SF0">
    <property type="entry name" value="3-BETA-HYDROXYSTEROID-DELTA(8),DELTA(7)-ISOMERASE"/>
    <property type="match status" value="1"/>
</dbReference>
<dbReference type="GO" id="GO:0016020">
    <property type="term" value="C:membrane"/>
    <property type="evidence" value="ECO:0007669"/>
    <property type="project" value="UniProtKB-SubCell"/>
</dbReference>
<dbReference type="Proteomes" id="UP000813444">
    <property type="component" value="Unassembled WGS sequence"/>
</dbReference>
<comment type="similarity">
    <text evidence="2">Belongs to the EBP family.</text>
</comment>
<dbReference type="GO" id="GO:0047750">
    <property type="term" value="F:cholestenol delta-isomerase activity"/>
    <property type="evidence" value="ECO:0007669"/>
    <property type="project" value="InterPro"/>
</dbReference>
<keyword evidence="3" id="KW-0444">Lipid biosynthesis</keyword>
<evidence type="ECO:0000259" key="15">
    <source>
        <dbReference type="PROSITE" id="PS51751"/>
    </source>
</evidence>
<dbReference type="OrthoDB" id="58557at2759"/>
<evidence type="ECO:0000256" key="10">
    <source>
        <dbReference type="ARBA" id="ARBA00023166"/>
    </source>
</evidence>
<feature type="domain" description="EXPERA" evidence="15">
    <location>
        <begin position="58"/>
        <end position="205"/>
    </location>
</feature>